<dbReference type="EMBL" id="CAXLJM020000016">
    <property type="protein sequence ID" value="CAL8082978.1"/>
    <property type="molecule type" value="Genomic_DNA"/>
</dbReference>
<feature type="domain" description="Ion transport" evidence="8">
    <location>
        <begin position="165"/>
        <end position="410"/>
    </location>
</feature>
<feature type="transmembrane region" description="Helical" evidence="7">
    <location>
        <begin position="227"/>
        <end position="246"/>
    </location>
</feature>
<gene>
    <name evidence="9" type="ORF">ODALV1_LOCUS5369</name>
</gene>
<reference evidence="9 10" key="1">
    <citation type="submission" date="2024-08" db="EMBL/GenBank/DDBJ databases">
        <authorList>
            <person name="Cucini C."/>
            <person name="Frati F."/>
        </authorList>
    </citation>
    <scope>NUCLEOTIDE SEQUENCE [LARGE SCALE GENOMIC DNA]</scope>
</reference>
<dbReference type="InterPro" id="IPR028746">
    <property type="entry name" value="CatSper1"/>
</dbReference>
<organism evidence="9 10">
    <name type="scientific">Orchesella dallaii</name>
    <dbReference type="NCBI Taxonomy" id="48710"/>
    <lineage>
        <taxon>Eukaryota</taxon>
        <taxon>Metazoa</taxon>
        <taxon>Ecdysozoa</taxon>
        <taxon>Arthropoda</taxon>
        <taxon>Hexapoda</taxon>
        <taxon>Collembola</taxon>
        <taxon>Entomobryomorpha</taxon>
        <taxon>Entomobryoidea</taxon>
        <taxon>Orchesellidae</taxon>
        <taxon>Orchesellinae</taxon>
        <taxon>Orchesella</taxon>
    </lineage>
</organism>
<feature type="coiled-coil region" evidence="5">
    <location>
        <begin position="409"/>
        <end position="436"/>
    </location>
</feature>
<evidence type="ECO:0000256" key="5">
    <source>
        <dbReference type="SAM" id="Coils"/>
    </source>
</evidence>
<dbReference type="Proteomes" id="UP001642540">
    <property type="component" value="Unassembled WGS sequence"/>
</dbReference>
<sequence length="585" mass="67518">MVKCLQAEKKKLKILQQTVEPDLDFIEFAAHQQQATKSINDAGGSEETGEGVGRKSGDTDGEKAPRTSETASASFSKRDTYSKLEDEYNSSLTKNAHNAQRNAAEILSNKTALTDQEFEDIVELCEDKIEQKALREAFEEKKSREKYLHNADERRTMLYNFINSKFFVNFMLVTIITSIVGIFLLTFEFIAIRFAWPLIMLDSCIIGVFLVEAIFKVTIYKEDYFKQLWNILDMLIIVVHFVELAVDLITRTLALSTDINANIGFKFLKSLRALRLLRVIKFLPNLQVIVATVFQSMLSIGSIALLMLLFIFVFAVMGRGLFYERLPDKFGSLWLSFVTLFQLLTLDDWFELLEANDEDTEKEDESLRNEDDDRFAYWLMFLYLFAYLVIEFFVFLNLFVAVLVDNFQLTLADAEIQKQKEALEELEAQKKFEDMKKEGSDIETIDEEQKRGLDEGDQLGLTVEDYFPVVPDSSESELLGEFYKDLNSLDFNRFLWKRRLTLFNMIIDTALSSRANASQVLQEKVNDPDIENRREENKVSYQSGKSVGTLTERQTKTVFNNSNQSNQAEWNFPKQSLTKNLFLSH</sequence>
<dbReference type="SUPFAM" id="SSF81324">
    <property type="entry name" value="Voltage-gated potassium channels"/>
    <property type="match status" value="1"/>
</dbReference>
<evidence type="ECO:0000256" key="2">
    <source>
        <dbReference type="ARBA" id="ARBA00022692"/>
    </source>
</evidence>
<protein>
    <recommendedName>
        <fullName evidence="8">Ion transport domain-containing protein</fullName>
    </recommendedName>
</protein>
<feature type="transmembrane region" description="Helical" evidence="7">
    <location>
        <begin position="194"/>
        <end position="215"/>
    </location>
</feature>
<evidence type="ECO:0000313" key="10">
    <source>
        <dbReference type="Proteomes" id="UP001642540"/>
    </source>
</evidence>
<evidence type="ECO:0000256" key="3">
    <source>
        <dbReference type="ARBA" id="ARBA00022989"/>
    </source>
</evidence>
<comment type="caution">
    <text evidence="9">The sequence shown here is derived from an EMBL/GenBank/DDBJ whole genome shotgun (WGS) entry which is preliminary data.</text>
</comment>
<name>A0ABP1PYV1_9HEXA</name>
<feature type="transmembrane region" description="Helical" evidence="7">
    <location>
        <begin position="300"/>
        <end position="318"/>
    </location>
</feature>
<dbReference type="InterPro" id="IPR027359">
    <property type="entry name" value="Volt_channel_dom_sf"/>
</dbReference>
<dbReference type="Pfam" id="PF00520">
    <property type="entry name" value="Ion_trans"/>
    <property type="match status" value="1"/>
</dbReference>
<evidence type="ECO:0000256" key="1">
    <source>
        <dbReference type="ARBA" id="ARBA00004141"/>
    </source>
</evidence>
<keyword evidence="4 7" id="KW-0472">Membrane</keyword>
<evidence type="ECO:0000256" key="4">
    <source>
        <dbReference type="ARBA" id="ARBA00023136"/>
    </source>
</evidence>
<evidence type="ECO:0000259" key="8">
    <source>
        <dbReference type="Pfam" id="PF00520"/>
    </source>
</evidence>
<keyword evidence="10" id="KW-1185">Reference proteome</keyword>
<feature type="transmembrane region" description="Helical" evidence="7">
    <location>
        <begin position="166"/>
        <end position="187"/>
    </location>
</feature>
<evidence type="ECO:0000256" key="6">
    <source>
        <dbReference type="SAM" id="MobiDB-lite"/>
    </source>
</evidence>
<dbReference type="PANTHER" id="PTHR47193">
    <property type="entry name" value="CATION CHANNEL SPERM-ASSOCIATED PROTEIN 1"/>
    <property type="match status" value="1"/>
</dbReference>
<keyword evidence="3 7" id="KW-1133">Transmembrane helix</keyword>
<feature type="compositionally biased region" description="Basic and acidic residues" evidence="6">
    <location>
        <begin position="527"/>
        <end position="538"/>
    </location>
</feature>
<accession>A0ABP1PYV1</accession>
<comment type="subcellular location">
    <subcellularLocation>
        <location evidence="1">Membrane</location>
        <topology evidence="1">Multi-pass membrane protein</topology>
    </subcellularLocation>
</comment>
<feature type="transmembrane region" description="Helical" evidence="7">
    <location>
        <begin position="375"/>
        <end position="404"/>
    </location>
</feature>
<keyword evidence="2 7" id="KW-0812">Transmembrane</keyword>
<dbReference type="InterPro" id="IPR005821">
    <property type="entry name" value="Ion_trans_dom"/>
</dbReference>
<keyword evidence="5" id="KW-0175">Coiled coil</keyword>
<dbReference type="PANTHER" id="PTHR47193:SF1">
    <property type="entry name" value="CATION CHANNEL SPERM-ASSOCIATED PROTEIN 1"/>
    <property type="match status" value="1"/>
</dbReference>
<dbReference type="Gene3D" id="1.20.120.350">
    <property type="entry name" value="Voltage-gated potassium channels. Chain C"/>
    <property type="match status" value="1"/>
</dbReference>
<feature type="compositionally biased region" description="Basic and acidic residues" evidence="6">
    <location>
        <begin position="52"/>
        <end position="66"/>
    </location>
</feature>
<feature type="region of interest" description="Disordered" evidence="6">
    <location>
        <begin position="527"/>
        <end position="547"/>
    </location>
</feature>
<dbReference type="Gene3D" id="1.10.287.70">
    <property type="match status" value="1"/>
</dbReference>
<proteinExistence type="predicted"/>
<feature type="region of interest" description="Disordered" evidence="6">
    <location>
        <begin position="36"/>
        <end position="78"/>
    </location>
</feature>
<evidence type="ECO:0000256" key="7">
    <source>
        <dbReference type="SAM" id="Phobius"/>
    </source>
</evidence>
<evidence type="ECO:0000313" key="9">
    <source>
        <dbReference type="EMBL" id="CAL8082978.1"/>
    </source>
</evidence>